<gene>
    <name evidence="1" type="ORF">NLS_LOCUS1243</name>
</gene>
<dbReference type="Proteomes" id="UP000277928">
    <property type="component" value="Unassembled WGS sequence"/>
</dbReference>
<evidence type="ECO:0000313" key="2">
    <source>
        <dbReference type="Proteomes" id="UP000277928"/>
    </source>
</evidence>
<organism evidence="1 2">
    <name type="scientific">Litomosoides sigmodontis</name>
    <name type="common">Filarial nematode worm</name>
    <dbReference type="NCBI Taxonomy" id="42156"/>
    <lineage>
        <taxon>Eukaryota</taxon>
        <taxon>Metazoa</taxon>
        <taxon>Ecdysozoa</taxon>
        <taxon>Nematoda</taxon>
        <taxon>Chromadorea</taxon>
        <taxon>Rhabditida</taxon>
        <taxon>Spirurina</taxon>
        <taxon>Spiruromorpha</taxon>
        <taxon>Filarioidea</taxon>
        <taxon>Onchocercidae</taxon>
        <taxon>Litomosoides</taxon>
    </lineage>
</organism>
<proteinExistence type="predicted"/>
<protein>
    <submittedName>
        <fullName evidence="1">Uncharacterized protein</fullName>
    </submittedName>
</protein>
<reference evidence="1 2" key="1">
    <citation type="submission" date="2018-08" db="EMBL/GenBank/DDBJ databases">
        <authorList>
            <person name="Laetsch R D."/>
            <person name="Stevens L."/>
            <person name="Kumar S."/>
            <person name="Blaxter L. M."/>
        </authorList>
    </citation>
    <scope>NUCLEOTIDE SEQUENCE [LARGE SCALE GENOMIC DNA]</scope>
</reference>
<sequence length="89" mass="10606">MKTKRVESFKPNRHSHCSRTNALSVLLQFLLRIKIESESSNHLVGLLFPSRRQQKLSQFQFLFYNMRVIIISKCSLEPFEKMEGWPKHE</sequence>
<accession>A0A3P6S533</accession>
<name>A0A3P6S533_LITSI</name>
<dbReference type="EMBL" id="UYRX01000041">
    <property type="protein sequence ID" value="VDK70842.1"/>
    <property type="molecule type" value="Genomic_DNA"/>
</dbReference>
<keyword evidence="2" id="KW-1185">Reference proteome</keyword>
<evidence type="ECO:0000313" key="1">
    <source>
        <dbReference type="EMBL" id="VDK70842.1"/>
    </source>
</evidence>
<dbReference type="AlphaFoldDB" id="A0A3P6S533"/>